<dbReference type="HOGENOM" id="CLU_1402827_0_0_1"/>
<feature type="transmembrane region" description="Helical" evidence="1">
    <location>
        <begin position="130"/>
        <end position="151"/>
    </location>
</feature>
<keyword evidence="1" id="KW-0812">Transmembrane</keyword>
<sequence>MIFHIQEKQGREEVINSQSLFGLELSDEQKDLEHSFISIFRHLNILCPILIVFGSLYHIQVYIFVNTQFKCSFEKYGMTTISILFLNLYMWIFARMFIKSNVKLSLYSKLKNIAISMLSGVYIFENTKNNISEILILIGYVYMISINRLYLKMVHGDIIKYSLMFYSNTSIFSWIMACVSFYSVEMNNYLNIEF</sequence>
<feature type="transmembrane region" description="Helical" evidence="1">
    <location>
        <begin position="76"/>
        <end position="94"/>
    </location>
</feature>
<dbReference type="Proteomes" id="UP000053780">
    <property type="component" value="Unassembled WGS sequence"/>
</dbReference>
<dbReference type="EMBL" id="KE647157">
    <property type="protein sequence ID" value="EQB61285.1"/>
    <property type="molecule type" value="Genomic_DNA"/>
</dbReference>
<gene>
    <name evidence="2" type="ORF">NAPIS_ORF01147</name>
</gene>
<protein>
    <submittedName>
        <fullName evidence="2">Uncharacterized protein</fullName>
    </submittedName>
</protein>
<proteinExistence type="predicted"/>
<feature type="transmembrane region" description="Helical" evidence="1">
    <location>
        <begin position="106"/>
        <end position="124"/>
    </location>
</feature>
<dbReference type="VEuPathDB" id="MicrosporidiaDB:NAPIS_ORF01147"/>
<feature type="transmembrane region" description="Helical" evidence="1">
    <location>
        <begin position="43"/>
        <end position="64"/>
    </location>
</feature>
<dbReference type="AlphaFoldDB" id="T0MJX4"/>
<feature type="transmembrane region" description="Helical" evidence="1">
    <location>
        <begin position="163"/>
        <end position="184"/>
    </location>
</feature>
<keyword evidence="1" id="KW-0472">Membrane</keyword>
<evidence type="ECO:0000313" key="3">
    <source>
        <dbReference type="Proteomes" id="UP000053780"/>
    </source>
</evidence>
<accession>T0MJX4</accession>
<organism evidence="2 3">
    <name type="scientific">Vairimorpha apis BRL 01</name>
    <dbReference type="NCBI Taxonomy" id="1037528"/>
    <lineage>
        <taxon>Eukaryota</taxon>
        <taxon>Fungi</taxon>
        <taxon>Fungi incertae sedis</taxon>
        <taxon>Microsporidia</taxon>
        <taxon>Nosematidae</taxon>
        <taxon>Vairimorpha</taxon>
    </lineage>
</organism>
<name>T0MJX4_9MICR</name>
<keyword evidence="1" id="KW-1133">Transmembrane helix</keyword>
<keyword evidence="3" id="KW-1185">Reference proteome</keyword>
<evidence type="ECO:0000256" key="1">
    <source>
        <dbReference type="SAM" id="Phobius"/>
    </source>
</evidence>
<evidence type="ECO:0000313" key="2">
    <source>
        <dbReference type="EMBL" id="EQB61285.1"/>
    </source>
</evidence>
<reference evidence="2 3" key="1">
    <citation type="journal article" date="2013" name="BMC Genomics">
        <title>Genome sequencing and comparative genomics of honey bee microsporidia, Nosema apis reveal novel insights into host-parasite interactions.</title>
        <authorList>
            <person name="Chen Yp."/>
            <person name="Pettis J.S."/>
            <person name="Zhao Y."/>
            <person name="Liu X."/>
            <person name="Tallon L.J."/>
            <person name="Sadzewicz L.D."/>
            <person name="Li R."/>
            <person name="Zheng H."/>
            <person name="Huang S."/>
            <person name="Zhang X."/>
            <person name="Hamilton M.C."/>
            <person name="Pernal S.F."/>
            <person name="Melathopoulos A.P."/>
            <person name="Yan X."/>
            <person name="Evans J.D."/>
        </authorList>
    </citation>
    <scope>NUCLEOTIDE SEQUENCE [LARGE SCALE GENOMIC DNA]</scope>
    <source>
        <strain evidence="2 3">BRL 01</strain>
    </source>
</reference>